<protein>
    <submittedName>
        <fullName evidence="2">Quinol monooxygenase YgiN</fullName>
    </submittedName>
</protein>
<sequence>MAKILISAQIDLDPAQRDEALRSAQKWIDAALAEEGCIHYDWSADLNNPARVNVFEEWESEEALAAHFKDPAYIGMRDHVGQFGLTSAVSKKYRVDAEGPVYNEEGQATEAFD</sequence>
<dbReference type="InterPro" id="IPR011008">
    <property type="entry name" value="Dimeric_a/b-barrel"/>
</dbReference>
<name>A0A1Y6F6K5_9SPHN</name>
<dbReference type="Gene3D" id="3.30.70.100">
    <property type="match status" value="1"/>
</dbReference>
<dbReference type="AlphaFoldDB" id="A0A1Y6F6K5"/>
<dbReference type="GO" id="GO:0004497">
    <property type="term" value="F:monooxygenase activity"/>
    <property type="evidence" value="ECO:0007669"/>
    <property type="project" value="UniProtKB-KW"/>
</dbReference>
<dbReference type="PANTHER" id="PTHR33336">
    <property type="entry name" value="QUINOL MONOOXYGENASE YGIN-RELATED"/>
    <property type="match status" value="1"/>
</dbReference>
<dbReference type="PANTHER" id="PTHR33336:SF15">
    <property type="entry name" value="ABM DOMAIN-CONTAINING PROTEIN"/>
    <property type="match status" value="1"/>
</dbReference>
<dbReference type="PROSITE" id="PS51725">
    <property type="entry name" value="ABM"/>
    <property type="match status" value="1"/>
</dbReference>
<evidence type="ECO:0000259" key="1">
    <source>
        <dbReference type="PROSITE" id="PS51725"/>
    </source>
</evidence>
<dbReference type="SUPFAM" id="SSF54909">
    <property type="entry name" value="Dimeric alpha+beta barrel"/>
    <property type="match status" value="1"/>
</dbReference>
<accession>A0A1Y6F6K5</accession>
<dbReference type="OrthoDB" id="287932at2"/>
<dbReference type="RefSeq" id="WP_159456605.1">
    <property type="nucleotide sequence ID" value="NZ_FXWG01000002.1"/>
</dbReference>
<reference evidence="3" key="1">
    <citation type="submission" date="2017-04" db="EMBL/GenBank/DDBJ databases">
        <authorList>
            <person name="Varghese N."/>
            <person name="Submissions S."/>
        </authorList>
    </citation>
    <scope>NUCLEOTIDE SEQUENCE [LARGE SCALE GENOMIC DNA]</scope>
</reference>
<keyword evidence="3" id="KW-1185">Reference proteome</keyword>
<dbReference type="Proteomes" id="UP000194420">
    <property type="component" value="Unassembled WGS sequence"/>
</dbReference>
<dbReference type="EMBL" id="FXWG01000002">
    <property type="protein sequence ID" value="SMQ69161.1"/>
    <property type="molecule type" value="Genomic_DNA"/>
</dbReference>
<evidence type="ECO:0000313" key="3">
    <source>
        <dbReference type="Proteomes" id="UP000194420"/>
    </source>
</evidence>
<dbReference type="Pfam" id="PF03992">
    <property type="entry name" value="ABM"/>
    <property type="match status" value="1"/>
</dbReference>
<evidence type="ECO:0000313" key="2">
    <source>
        <dbReference type="EMBL" id="SMQ69161.1"/>
    </source>
</evidence>
<dbReference type="InterPro" id="IPR050744">
    <property type="entry name" value="AI-2_Isomerase_LsrG"/>
</dbReference>
<dbReference type="InterPro" id="IPR007138">
    <property type="entry name" value="ABM_dom"/>
</dbReference>
<proteinExistence type="predicted"/>
<gene>
    <name evidence="2" type="ORF">SAMN06297468_1391</name>
</gene>
<keyword evidence="2" id="KW-0503">Monooxygenase</keyword>
<keyword evidence="2" id="KW-0560">Oxidoreductase</keyword>
<feature type="domain" description="ABM" evidence="1">
    <location>
        <begin position="4"/>
        <end position="95"/>
    </location>
</feature>
<organism evidence="2 3">
    <name type="scientific">Altererythrobacter xiamenensis</name>
    <dbReference type="NCBI Taxonomy" id="1316679"/>
    <lineage>
        <taxon>Bacteria</taxon>
        <taxon>Pseudomonadati</taxon>
        <taxon>Pseudomonadota</taxon>
        <taxon>Alphaproteobacteria</taxon>
        <taxon>Sphingomonadales</taxon>
        <taxon>Erythrobacteraceae</taxon>
        <taxon>Altererythrobacter</taxon>
    </lineage>
</organism>